<accession>A0A1H4JBI0</accession>
<evidence type="ECO:0000313" key="2">
    <source>
        <dbReference type="EMBL" id="SEB43643.1"/>
    </source>
</evidence>
<dbReference type="AlphaFoldDB" id="A0A1H4JBI0"/>
<keyword evidence="1" id="KW-0812">Transmembrane</keyword>
<evidence type="ECO:0000313" key="3">
    <source>
        <dbReference type="Proteomes" id="UP000182409"/>
    </source>
</evidence>
<dbReference type="Proteomes" id="UP000182409">
    <property type="component" value="Unassembled WGS sequence"/>
</dbReference>
<keyword evidence="1" id="KW-1133">Transmembrane helix</keyword>
<sequence length="71" mass="8204">MFDGKLHKTSEIKRGSGERIFLAFAGRRHRSDRLDYPAKFDLRGELIGMLIMAAFAAMILIVLWRHFSVTH</sequence>
<dbReference type="EMBL" id="FNSD01000001">
    <property type="protein sequence ID" value="SEB43643.1"/>
    <property type="molecule type" value="Genomic_DNA"/>
</dbReference>
<feature type="transmembrane region" description="Helical" evidence="1">
    <location>
        <begin position="46"/>
        <end position="64"/>
    </location>
</feature>
<evidence type="ECO:0000256" key="1">
    <source>
        <dbReference type="SAM" id="Phobius"/>
    </source>
</evidence>
<proteinExistence type="predicted"/>
<reference evidence="2 3" key="1">
    <citation type="submission" date="2016-10" db="EMBL/GenBank/DDBJ databases">
        <authorList>
            <person name="de Groot N.N."/>
        </authorList>
    </citation>
    <scope>NUCLEOTIDE SEQUENCE [LARGE SCALE GENOMIC DNA]</scope>
    <source>
        <strain evidence="2 3">AB35.6</strain>
    </source>
</reference>
<organism evidence="2 3">
    <name type="scientific">Terriglobus roseus</name>
    <dbReference type="NCBI Taxonomy" id="392734"/>
    <lineage>
        <taxon>Bacteria</taxon>
        <taxon>Pseudomonadati</taxon>
        <taxon>Acidobacteriota</taxon>
        <taxon>Terriglobia</taxon>
        <taxon>Terriglobales</taxon>
        <taxon>Acidobacteriaceae</taxon>
        <taxon>Terriglobus</taxon>
    </lineage>
</organism>
<keyword evidence="1" id="KW-0472">Membrane</keyword>
<gene>
    <name evidence="2" type="ORF">SAMN05443244_0504</name>
</gene>
<protein>
    <submittedName>
        <fullName evidence="2">Uncharacterized protein</fullName>
    </submittedName>
</protein>
<name>A0A1H4JBI0_9BACT</name>
<dbReference type="OrthoDB" id="9972086at2"/>